<feature type="compositionally biased region" description="Basic and acidic residues" evidence="1">
    <location>
        <begin position="29"/>
        <end position="47"/>
    </location>
</feature>
<gene>
    <name evidence="2" type="ORF">DEJ46_38945</name>
</gene>
<sequence>MDLLAALEESVAKAKASRGETGGDGGHATVHEMPKPTKKTAAKEAARKRASWSLDAGARVLW</sequence>
<reference evidence="2 3" key="1">
    <citation type="submission" date="2018-05" db="EMBL/GenBank/DDBJ databases">
        <title>Streptomyces venezuelae.</title>
        <authorList>
            <person name="Kim W."/>
            <person name="Lee N."/>
            <person name="Cho B.-K."/>
        </authorList>
    </citation>
    <scope>NUCLEOTIDE SEQUENCE [LARGE SCALE GENOMIC DNA]</scope>
    <source>
        <strain evidence="2 3">ATCC 15068</strain>
    </source>
</reference>
<protein>
    <submittedName>
        <fullName evidence="2">Uncharacterized protein</fullName>
    </submittedName>
</protein>
<name>A0A5P2B582_STRVZ</name>
<dbReference type="EMBL" id="CP029194">
    <property type="protein sequence ID" value="QES24321.1"/>
    <property type="molecule type" value="Genomic_DNA"/>
</dbReference>
<dbReference type="Proteomes" id="UP000324106">
    <property type="component" value="Chromosome"/>
</dbReference>
<evidence type="ECO:0000313" key="3">
    <source>
        <dbReference type="Proteomes" id="UP000324106"/>
    </source>
</evidence>
<proteinExistence type="predicted"/>
<accession>A0A5P2B582</accession>
<evidence type="ECO:0000313" key="2">
    <source>
        <dbReference type="EMBL" id="QES24321.1"/>
    </source>
</evidence>
<evidence type="ECO:0000256" key="1">
    <source>
        <dbReference type="SAM" id="MobiDB-lite"/>
    </source>
</evidence>
<dbReference type="AlphaFoldDB" id="A0A5P2B582"/>
<organism evidence="2 3">
    <name type="scientific">Streptomyces venezuelae</name>
    <dbReference type="NCBI Taxonomy" id="54571"/>
    <lineage>
        <taxon>Bacteria</taxon>
        <taxon>Bacillati</taxon>
        <taxon>Actinomycetota</taxon>
        <taxon>Actinomycetes</taxon>
        <taxon>Kitasatosporales</taxon>
        <taxon>Streptomycetaceae</taxon>
        <taxon>Streptomyces</taxon>
    </lineage>
</organism>
<feature type="region of interest" description="Disordered" evidence="1">
    <location>
        <begin position="9"/>
        <end position="48"/>
    </location>
</feature>
<dbReference type="RefSeq" id="WP_150273942.1">
    <property type="nucleotide sequence ID" value="NZ_CP029194.1"/>
</dbReference>